<dbReference type="GO" id="GO:0005975">
    <property type="term" value="P:carbohydrate metabolic process"/>
    <property type="evidence" value="ECO:0007669"/>
    <property type="project" value="InterPro"/>
</dbReference>
<dbReference type="GO" id="GO:0016810">
    <property type="term" value="F:hydrolase activity, acting on carbon-nitrogen (but not peptide) bonds"/>
    <property type="evidence" value="ECO:0007669"/>
    <property type="project" value="InterPro"/>
</dbReference>
<comment type="caution">
    <text evidence="5">The sequence shown here is derived from an EMBL/GenBank/DDBJ whole genome shotgun (WGS) entry which is preliminary data.</text>
</comment>
<dbReference type="Proteomes" id="UP000276055">
    <property type="component" value="Unassembled WGS sequence"/>
</dbReference>
<keyword evidence="3" id="KW-1133">Transmembrane helix</keyword>
<evidence type="ECO:0000313" key="5">
    <source>
        <dbReference type="EMBL" id="RKR20720.1"/>
    </source>
</evidence>
<feature type="region of interest" description="Disordered" evidence="2">
    <location>
        <begin position="226"/>
        <end position="273"/>
    </location>
</feature>
<dbReference type="SUPFAM" id="SSF88713">
    <property type="entry name" value="Glycoside hydrolase/deacetylase"/>
    <property type="match status" value="1"/>
</dbReference>
<dbReference type="Gene3D" id="3.20.20.370">
    <property type="entry name" value="Glycoside hydrolase/deacetylase"/>
    <property type="match status" value="1"/>
</dbReference>
<feature type="compositionally biased region" description="Polar residues" evidence="2">
    <location>
        <begin position="256"/>
        <end position="267"/>
    </location>
</feature>
<dbReference type="Gene3D" id="2.60.120.260">
    <property type="entry name" value="Galactose-binding domain-like"/>
    <property type="match status" value="1"/>
</dbReference>
<dbReference type="Pfam" id="PF01522">
    <property type="entry name" value="Polysacc_deac_1"/>
    <property type="match status" value="1"/>
</dbReference>
<gene>
    <name evidence="5" type="ORF">C8D78_1362</name>
</gene>
<keyword evidence="3" id="KW-0472">Membrane</keyword>
<dbReference type="EMBL" id="RBIR01000002">
    <property type="protein sequence ID" value="RKR20720.1"/>
    <property type="molecule type" value="Genomic_DNA"/>
</dbReference>
<evidence type="ECO:0000256" key="2">
    <source>
        <dbReference type="SAM" id="MobiDB-lite"/>
    </source>
</evidence>
<feature type="domain" description="NodB homology" evidence="4">
    <location>
        <begin position="393"/>
        <end position="617"/>
    </location>
</feature>
<dbReference type="PANTHER" id="PTHR34216:SF11">
    <property type="entry name" value="CHITOOLIGOSACCHARIDE DEACETYLASE"/>
    <property type="match status" value="1"/>
</dbReference>
<dbReference type="CDD" id="cd10970">
    <property type="entry name" value="CE4_DAC_u1_6s"/>
    <property type="match status" value="1"/>
</dbReference>
<dbReference type="InterPro" id="IPR002509">
    <property type="entry name" value="NODB_dom"/>
</dbReference>
<protein>
    <submittedName>
        <fullName evidence="5">Polysaccharide deacetylase</fullName>
    </submittedName>
</protein>
<sequence>MPHKRRRVLRVLLNPLVVTSVVVVMMTAGWLLYTGGTGSSVARARPGANLLPALDSTAVSAPMASGASAAAIPVGGWNVSHSGDARTSLELIGGQLGAQALKLDITGYVSGDVTLTTPRVDVKPGKSYLFKAFTTSDTDFTLLARKHHSDGTTTLEQLRNPLQRPGTSLFTVSDAFASGDSTTSVEYVFRLASKGIVTVEGAYLEAADDVRVPPAVAAVPNLVPNIVPDTKAAPNSKPAPNSKLTGPQAAAPDSWSPYTSGASTVTSGRGEDKDGSFLWTRVANYQSGEAKWQYRPVPVTPDRYYEFGATYQSDREVDAVAEFELADGGRVFHNLATVPPAGEWTTITEAFQVPDGAKAAMVTLVAHGDGTTGVRNYTLKDITKPGPLRWDQPMVSITFDDGWQSVHDHALPLLDKYGYRSTQYVNASSIETPNFMTAAEVQQLHEAGHEIAAHSYEHVDLTSIGTDKLDEELRKSEEALAAAGLGTVDLAPPYGRSDAQVDWYASKYFDIVRGTNEGINTRQNLETHDLKVFYVTEQTTLDSLAKALAETSRANGWLILVYHQIAAPGSTGAPEKTFATDGSTITSDVLAAQLQLIDKSGIEVQPVAQAFRKLQGP</sequence>
<evidence type="ECO:0000259" key="4">
    <source>
        <dbReference type="PROSITE" id="PS51677"/>
    </source>
</evidence>
<keyword evidence="3" id="KW-0812">Transmembrane</keyword>
<feature type="transmembrane region" description="Helical" evidence="3">
    <location>
        <begin position="12"/>
        <end position="33"/>
    </location>
</feature>
<dbReference type="PROSITE" id="PS51677">
    <property type="entry name" value="NODB"/>
    <property type="match status" value="1"/>
</dbReference>
<dbReference type="PANTHER" id="PTHR34216">
    <property type="match status" value="1"/>
</dbReference>
<accession>A0A495EUS8</accession>
<organism evidence="5 6">
    <name type="scientific">Arthrobacter oryzae</name>
    <dbReference type="NCBI Taxonomy" id="409290"/>
    <lineage>
        <taxon>Bacteria</taxon>
        <taxon>Bacillati</taxon>
        <taxon>Actinomycetota</taxon>
        <taxon>Actinomycetes</taxon>
        <taxon>Micrococcales</taxon>
        <taxon>Micrococcaceae</taxon>
        <taxon>Arthrobacter</taxon>
    </lineage>
</organism>
<evidence type="ECO:0000256" key="3">
    <source>
        <dbReference type="SAM" id="Phobius"/>
    </source>
</evidence>
<dbReference type="InterPro" id="IPR051398">
    <property type="entry name" value="Polysacch_Deacetylase"/>
</dbReference>
<dbReference type="InterPro" id="IPR011330">
    <property type="entry name" value="Glyco_hydro/deAcase_b/a-brl"/>
</dbReference>
<dbReference type="OrthoDB" id="9782872at2"/>
<name>A0A495EUS8_9MICC</name>
<reference evidence="5 6" key="1">
    <citation type="submission" date="2018-10" db="EMBL/GenBank/DDBJ databases">
        <title>Genomic Encyclopedia of Type Strains, Phase IV (KMG-IV): sequencing the most valuable type-strain genomes for metagenomic binning, comparative biology and taxonomic classification.</title>
        <authorList>
            <person name="Goeker M."/>
        </authorList>
    </citation>
    <scope>NUCLEOTIDE SEQUENCE [LARGE SCALE GENOMIC DNA]</scope>
    <source>
        <strain evidence="5 6">DSM 25586</strain>
    </source>
</reference>
<evidence type="ECO:0000313" key="6">
    <source>
        <dbReference type="Proteomes" id="UP000276055"/>
    </source>
</evidence>
<dbReference type="AlphaFoldDB" id="A0A495EUS8"/>
<evidence type="ECO:0000256" key="1">
    <source>
        <dbReference type="ARBA" id="ARBA00022729"/>
    </source>
</evidence>
<keyword evidence="1" id="KW-0732">Signal</keyword>
<proteinExistence type="predicted"/>